<evidence type="ECO:0000313" key="1">
    <source>
        <dbReference type="EMBL" id="MBC3446811.1"/>
    </source>
</evidence>
<sequence length="107" mass="11397">MSIHDMTDDMKSEFLTAFRAEFGFGEMTATANDDAAAMLKAAAWAWQASRSTVVVELPSACAYEGLTEHLGSVIELAYEAPEHDPVGLARIPDVRAAIEAAGLKVAP</sequence>
<reference evidence="1" key="2">
    <citation type="submission" date="2020-07" db="EMBL/GenBank/DDBJ databases">
        <authorList>
            <person name="Lood C."/>
            <person name="Girard L."/>
        </authorList>
    </citation>
    <scope>NUCLEOTIDE SEQUENCE</scope>
    <source>
        <strain evidence="1">BW13M1</strain>
    </source>
</reference>
<reference evidence="1" key="1">
    <citation type="journal article" date="2020" name="Microorganisms">
        <title>Reliable Identification of Environmental Pseudomonas Isolates Using the rpoD Gene.</title>
        <authorList>
            <consortium name="The Broad Institute Genome Sequencing Platform"/>
            <person name="Girard L."/>
            <person name="Lood C."/>
            <person name="Rokni-Zadeh H."/>
            <person name="van Noort V."/>
            <person name="Lavigne R."/>
            <person name="De Mot R."/>
        </authorList>
    </citation>
    <scope>NUCLEOTIDE SEQUENCE</scope>
    <source>
        <strain evidence="1">BW13M1</strain>
    </source>
</reference>
<name>A0A923K1Q8_9PSED</name>
<dbReference type="EMBL" id="JABWRJ010000016">
    <property type="protein sequence ID" value="MBC3446811.1"/>
    <property type="molecule type" value="Genomic_DNA"/>
</dbReference>
<dbReference type="RefSeq" id="WP_186733583.1">
    <property type="nucleotide sequence ID" value="NZ_JABWRJ020000004.1"/>
</dbReference>
<protein>
    <submittedName>
        <fullName evidence="1">Uncharacterized protein</fullName>
    </submittedName>
</protein>
<gene>
    <name evidence="1" type="ORF">HU751_13580</name>
</gene>
<dbReference type="InterPro" id="IPR058601">
    <property type="entry name" value="Phage_phiTE_015-like"/>
</dbReference>
<proteinExistence type="predicted"/>
<accession>A0A923K1Q8</accession>
<organism evidence="1">
    <name type="scientific">Pseudomonas peradeniyensis</name>
    <dbReference type="NCBI Taxonomy" id="2745488"/>
    <lineage>
        <taxon>Bacteria</taxon>
        <taxon>Pseudomonadati</taxon>
        <taxon>Pseudomonadota</taxon>
        <taxon>Gammaproteobacteria</taxon>
        <taxon>Pseudomonadales</taxon>
        <taxon>Pseudomonadaceae</taxon>
        <taxon>Pseudomonas</taxon>
    </lineage>
</organism>
<dbReference type="AlphaFoldDB" id="A0A923K1Q8"/>
<dbReference type="Pfam" id="PF26207">
    <property type="entry name" value="Phage_phiTE_015"/>
    <property type="match status" value="1"/>
</dbReference>
<comment type="caution">
    <text evidence="1">The sequence shown here is derived from an EMBL/GenBank/DDBJ whole genome shotgun (WGS) entry which is preliminary data.</text>
</comment>